<feature type="region of interest" description="Disordered" evidence="1">
    <location>
        <begin position="83"/>
        <end position="110"/>
    </location>
</feature>
<dbReference type="AlphaFoldDB" id="A0A4P9WNQ1"/>
<evidence type="ECO:0000313" key="2">
    <source>
        <dbReference type="EMBL" id="RKO93915.1"/>
    </source>
</evidence>
<dbReference type="Proteomes" id="UP000269721">
    <property type="component" value="Unassembled WGS sequence"/>
</dbReference>
<reference evidence="3" key="1">
    <citation type="journal article" date="2018" name="Nat. Microbiol.">
        <title>Leveraging single-cell genomics to expand the fungal tree of life.</title>
        <authorList>
            <person name="Ahrendt S.R."/>
            <person name="Quandt C.A."/>
            <person name="Ciobanu D."/>
            <person name="Clum A."/>
            <person name="Salamov A."/>
            <person name="Andreopoulos B."/>
            <person name="Cheng J.F."/>
            <person name="Woyke T."/>
            <person name="Pelin A."/>
            <person name="Henrissat B."/>
            <person name="Reynolds N.K."/>
            <person name="Benny G.L."/>
            <person name="Smith M.E."/>
            <person name="James T.Y."/>
            <person name="Grigoriev I.V."/>
        </authorList>
    </citation>
    <scope>NUCLEOTIDE SEQUENCE [LARGE SCALE GENOMIC DNA]</scope>
</reference>
<protein>
    <submittedName>
        <fullName evidence="2">Uncharacterized protein</fullName>
    </submittedName>
</protein>
<accession>A0A4P9WNQ1</accession>
<proteinExistence type="predicted"/>
<name>A0A4P9WNQ1_9FUNG</name>
<evidence type="ECO:0000313" key="3">
    <source>
        <dbReference type="Proteomes" id="UP000269721"/>
    </source>
</evidence>
<organism evidence="2 3">
    <name type="scientific">Blyttiomyces helicus</name>
    <dbReference type="NCBI Taxonomy" id="388810"/>
    <lineage>
        <taxon>Eukaryota</taxon>
        <taxon>Fungi</taxon>
        <taxon>Fungi incertae sedis</taxon>
        <taxon>Chytridiomycota</taxon>
        <taxon>Chytridiomycota incertae sedis</taxon>
        <taxon>Chytridiomycetes</taxon>
        <taxon>Chytridiomycetes incertae sedis</taxon>
        <taxon>Blyttiomyces</taxon>
    </lineage>
</organism>
<feature type="region of interest" description="Disordered" evidence="1">
    <location>
        <begin position="1"/>
        <end position="27"/>
    </location>
</feature>
<dbReference type="EMBL" id="KZ994071">
    <property type="protein sequence ID" value="RKO93915.1"/>
    <property type="molecule type" value="Genomic_DNA"/>
</dbReference>
<gene>
    <name evidence="2" type="ORF">BDK51DRAFT_29527</name>
</gene>
<keyword evidence="3" id="KW-1185">Reference proteome</keyword>
<sequence>MENSKGGVRGWIRNTGQGVNGIGTEQTGRTARKVEIMVGETSMSWDWGTPVHARRKFETEGGGAGWKGGLNSGGMGSFRGCEGKQRDEEVGGEGWQAKTGEAGERGGLHSPNLAERVGAALDVVGHGSRKWADVRCGMSNHRGYVNYWREPWCLEVEESDYAEQQSPMRYGTSQQRS</sequence>
<evidence type="ECO:0000256" key="1">
    <source>
        <dbReference type="SAM" id="MobiDB-lite"/>
    </source>
</evidence>